<dbReference type="HOGENOM" id="CLU_913519_0_0_1"/>
<dbReference type="Proteomes" id="UP000011087">
    <property type="component" value="Unassembled WGS sequence"/>
</dbReference>
<evidence type="ECO:0000313" key="3">
    <source>
        <dbReference type="Proteomes" id="UP000011087"/>
    </source>
</evidence>
<sequence length="305" mass="34273">MASDQLIPRGALLLPSLLLLLCVIVTDECRLFKLHSSQRLAKHLVSTRYRPTDGLLATALLPPLVNRLRGAYDHEEDESDFPLTEFKVEDTTIFQRQVLLNFPKTLRLRGQMLLFEGREEEGDQLKLRLAVSPSDTFLSLSTRVVERLREELRKEDPVVVALNDTGGICEDEIFFSLNRMSRFAANSTFADAGVMDGDMLWVHGSEEGEIGVAGEKLELDDSESKRDSADDLGINTTQIRELLLQDDVDVEFRDGSKIPSVNVDLLQSLDDGELGNWTWDEEAHQAGVLYGKTVEGESVRVRERV</sequence>
<proteinExistence type="predicted"/>
<name>L1ISP7_GUITC</name>
<protein>
    <submittedName>
        <fullName evidence="1 2">Uncharacterized protein</fullName>
    </submittedName>
</protein>
<dbReference type="GeneID" id="17295872"/>
<dbReference type="PaxDb" id="55529-EKX39132"/>
<evidence type="ECO:0000313" key="1">
    <source>
        <dbReference type="EMBL" id="EKX39132.1"/>
    </source>
</evidence>
<evidence type="ECO:0000313" key="2">
    <source>
        <dbReference type="EnsemblProtists" id="EKX39132"/>
    </source>
</evidence>
<gene>
    <name evidence="1" type="ORF">GUITHDRAFT_143739</name>
</gene>
<dbReference type="EnsemblProtists" id="EKX39132">
    <property type="protein sequence ID" value="EKX39132"/>
    <property type="gene ID" value="GUITHDRAFT_143739"/>
</dbReference>
<accession>L1ISP7</accession>
<dbReference type="RefSeq" id="XP_005826112.1">
    <property type="nucleotide sequence ID" value="XM_005826055.1"/>
</dbReference>
<keyword evidence="3" id="KW-1185">Reference proteome</keyword>
<dbReference type="EMBL" id="JH993042">
    <property type="protein sequence ID" value="EKX39132.1"/>
    <property type="molecule type" value="Genomic_DNA"/>
</dbReference>
<reference evidence="2" key="3">
    <citation type="submission" date="2016-03" db="UniProtKB">
        <authorList>
            <consortium name="EnsemblProtists"/>
        </authorList>
    </citation>
    <scope>IDENTIFICATION</scope>
</reference>
<reference evidence="3" key="2">
    <citation type="submission" date="2012-11" db="EMBL/GenBank/DDBJ databases">
        <authorList>
            <person name="Kuo A."/>
            <person name="Curtis B.A."/>
            <person name="Tanifuji G."/>
            <person name="Burki F."/>
            <person name="Gruber A."/>
            <person name="Irimia M."/>
            <person name="Maruyama S."/>
            <person name="Arias M.C."/>
            <person name="Ball S.G."/>
            <person name="Gile G.H."/>
            <person name="Hirakawa Y."/>
            <person name="Hopkins J.F."/>
            <person name="Rensing S.A."/>
            <person name="Schmutz J."/>
            <person name="Symeonidi A."/>
            <person name="Elias M."/>
            <person name="Eveleigh R.J."/>
            <person name="Herman E.K."/>
            <person name="Klute M.J."/>
            <person name="Nakayama T."/>
            <person name="Obornik M."/>
            <person name="Reyes-Prieto A."/>
            <person name="Armbrust E.V."/>
            <person name="Aves S.J."/>
            <person name="Beiko R.G."/>
            <person name="Coutinho P."/>
            <person name="Dacks J.B."/>
            <person name="Durnford D.G."/>
            <person name="Fast N.M."/>
            <person name="Green B.R."/>
            <person name="Grisdale C."/>
            <person name="Hempe F."/>
            <person name="Henrissat B."/>
            <person name="Hoppner M.P."/>
            <person name="Ishida K.-I."/>
            <person name="Kim E."/>
            <person name="Koreny L."/>
            <person name="Kroth P.G."/>
            <person name="Liu Y."/>
            <person name="Malik S.-B."/>
            <person name="Maier U.G."/>
            <person name="McRose D."/>
            <person name="Mock T."/>
            <person name="Neilson J.A."/>
            <person name="Onodera N.T."/>
            <person name="Poole A.M."/>
            <person name="Pritham E.J."/>
            <person name="Richards T.A."/>
            <person name="Rocap G."/>
            <person name="Roy S.W."/>
            <person name="Sarai C."/>
            <person name="Schaack S."/>
            <person name="Shirato S."/>
            <person name="Slamovits C.H."/>
            <person name="Spencer D.F."/>
            <person name="Suzuki S."/>
            <person name="Worden A.Z."/>
            <person name="Zauner S."/>
            <person name="Barry K."/>
            <person name="Bell C."/>
            <person name="Bharti A.K."/>
            <person name="Crow J.A."/>
            <person name="Grimwood J."/>
            <person name="Kramer R."/>
            <person name="Lindquist E."/>
            <person name="Lucas S."/>
            <person name="Salamov A."/>
            <person name="McFadden G.I."/>
            <person name="Lane C.E."/>
            <person name="Keeling P.J."/>
            <person name="Gray M.W."/>
            <person name="Grigoriev I.V."/>
            <person name="Archibald J.M."/>
        </authorList>
    </citation>
    <scope>NUCLEOTIDE SEQUENCE</scope>
    <source>
        <strain evidence="3">CCMP2712</strain>
    </source>
</reference>
<dbReference type="KEGG" id="gtt:GUITHDRAFT_143739"/>
<reference evidence="1 3" key="1">
    <citation type="journal article" date="2012" name="Nature">
        <title>Algal genomes reveal evolutionary mosaicism and the fate of nucleomorphs.</title>
        <authorList>
            <consortium name="DOE Joint Genome Institute"/>
            <person name="Curtis B.A."/>
            <person name="Tanifuji G."/>
            <person name="Burki F."/>
            <person name="Gruber A."/>
            <person name="Irimia M."/>
            <person name="Maruyama S."/>
            <person name="Arias M.C."/>
            <person name="Ball S.G."/>
            <person name="Gile G.H."/>
            <person name="Hirakawa Y."/>
            <person name="Hopkins J.F."/>
            <person name="Kuo A."/>
            <person name="Rensing S.A."/>
            <person name="Schmutz J."/>
            <person name="Symeonidi A."/>
            <person name="Elias M."/>
            <person name="Eveleigh R.J."/>
            <person name="Herman E.K."/>
            <person name="Klute M.J."/>
            <person name="Nakayama T."/>
            <person name="Obornik M."/>
            <person name="Reyes-Prieto A."/>
            <person name="Armbrust E.V."/>
            <person name="Aves S.J."/>
            <person name="Beiko R.G."/>
            <person name="Coutinho P."/>
            <person name="Dacks J.B."/>
            <person name="Durnford D.G."/>
            <person name="Fast N.M."/>
            <person name="Green B.R."/>
            <person name="Grisdale C.J."/>
            <person name="Hempel F."/>
            <person name="Henrissat B."/>
            <person name="Hoppner M.P."/>
            <person name="Ishida K."/>
            <person name="Kim E."/>
            <person name="Koreny L."/>
            <person name="Kroth P.G."/>
            <person name="Liu Y."/>
            <person name="Malik S.B."/>
            <person name="Maier U.G."/>
            <person name="McRose D."/>
            <person name="Mock T."/>
            <person name="Neilson J.A."/>
            <person name="Onodera N.T."/>
            <person name="Poole A.M."/>
            <person name="Pritham E.J."/>
            <person name="Richards T.A."/>
            <person name="Rocap G."/>
            <person name="Roy S.W."/>
            <person name="Sarai C."/>
            <person name="Schaack S."/>
            <person name="Shirato S."/>
            <person name="Slamovits C.H."/>
            <person name="Spencer D.F."/>
            <person name="Suzuki S."/>
            <person name="Worden A.Z."/>
            <person name="Zauner S."/>
            <person name="Barry K."/>
            <person name="Bell C."/>
            <person name="Bharti A.K."/>
            <person name="Crow J.A."/>
            <person name="Grimwood J."/>
            <person name="Kramer R."/>
            <person name="Lindquist E."/>
            <person name="Lucas S."/>
            <person name="Salamov A."/>
            <person name="McFadden G.I."/>
            <person name="Lane C.E."/>
            <person name="Keeling P.J."/>
            <person name="Gray M.W."/>
            <person name="Grigoriev I.V."/>
            <person name="Archibald J.M."/>
        </authorList>
    </citation>
    <scope>NUCLEOTIDE SEQUENCE</scope>
    <source>
        <strain evidence="1 3">CCMP2712</strain>
    </source>
</reference>
<organism evidence="1">
    <name type="scientific">Guillardia theta (strain CCMP2712)</name>
    <name type="common">Cryptophyte</name>
    <dbReference type="NCBI Taxonomy" id="905079"/>
    <lineage>
        <taxon>Eukaryota</taxon>
        <taxon>Cryptophyceae</taxon>
        <taxon>Pyrenomonadales</taxon>
        <taxon>Geminigeraceae</taxon>
        <taxon>Guillardia</taxon>
    </lineage>
</organism>
<dbReference type="AlphaFoldDB" id="L1ISP7"/>